<reference evidence="1 2" key="2">
    <citation type="journal article" date="2022" name="Mol. Ecol. Resour.">
        <title>The genomes of chicory, endive, great burdock and yacon provide insights into Asteraceae paleo-polyploidization history and plant inulin production.</title>
        <authorList>
            <person name="Fan W."/>
            <person name="Wang S."/>
            <person name="Wang H."/>
            <person name="Wang A."/>
            <person name="Jiang F."/>
            <person name="Liu H."/>
            <person name="Zhao H."/>
            <person name="Xu D."/>
            <person name="Zhang Y."/>
        </authorList>
    </citation>
    <scope>NUCLEOTIDE SEQUENCE [LARGE SCALE GENOMIC DNA]</scope>
    <source>
        <strain evidence="2">cv. Punajuju</strain>
        <tissue evidence="1">Leaves</tissue>
    </source>
</reference>
<gene>
    <name evidence="1" type="ORF">L2E82_17188</name>
</gene>
<evidence type="ECO:0000313" key="1">
    <source>
        <dbReference type="EMBL" id="KAI3767102.1"/>
    </source>
</evidence>
<accession>A0ACB9F7K1</accession>
<reference evidence="2" key="1">
    <citation type="journal article" date="2022" name="Mol. Ecol. Resour.">
        <title>The genomes of chicory, endive, great burdock and yacon provide insights into Asteraceae palaeo-polyploidization history and plant inulin production.</title>
        <authorList>
            <person name="Fan W."/>
            <person name="Wang S."/>
            <person name="Wang H."/>
            <person name="Wang A."/>
            <person name="Jiang F."/>
            <person name="Liu H."/>
            <person name="Zhao H."/>
            <person name="Xu D."/>
            <person name="Zhang Y."/>
        </authorList>
    </citation>
    <scope>NUCLEOTIDE SEQUENCE [LARGE SCALE GENOMIC DNA]</scope>
    <source>
        <strain evidence="2">cv. Punajuju</strain>
    </source>
</reference>
<organism evidence="1 2">
    <name type="scientific">Cichorium intybus</name>
    <name type="common">Chicory</name>
    <dbReference type="NCBI Taxonomy" id="13427"/>
    <lineage>
        <taxon>Eukaryota</taxon>
        <taxon>Viridiplantae</taxon>
        <taxon>Streptophyta</taxon>
        <taxon>Embryophyta</taxon>
        <taxon>Tracheophyta</taxon>
        <taxon>Spermatophyta</taxon>
        <taxon>Magnoliopsida</taxon>
        <taxon>eudicotyledons</taxon>
        <taxon>Gunneridae</taxon>
        <taxon>Pentapetalae</taxon>
        <taxon>asterids</taxon>
        <taxon>campanulids</taxon>
        <taxon>Asterales</taxon>
        <taxon>Asteraceae</taxon>
        <taxon>Cichorioideae</taxon>
        <taxon>Cichorieae</taxon>
        <taxon>Cichoriinae</taxon>
        <taxon>Cichorium</taxon>
    </lineage>
</organism>
<name>A0ACB9F7K1_CICIN</name>
<sequence length="119" mass="13147">MATEGVVIGCHTVEQWEEQFQKHIGSERLLVVDFTASWCGPCRVIAPILAEFAKKMPHVTFLKVDVDELESIAQKYSVEAMPTFLYFKNGEIVDKVVGAKKDDLHACIVKHAGAVTVSA</sequence>
<evidence type="ECO:0000313" key="2">
    <source>
        <dbReference type="Proteomes" id="UP001055811"/>
    </source>
</evidence>
<protein>
    <submittedName>
        <fullName evidence="1">Uncharacterized protein</fullName>
    </submittedName>
</protein>
<dbReference type="Proteomes" id="UP001055811">
    <property type="component" value="Linkage Group LG03"/>
</dbReference>
<keyword evidence="2" id="KW-1185">Reference proteome</keyword>
<comment type="caution">
    <text evidence="1">The sequence shown here is derived from an EMBL/GenBank/DDBJ whole genome shotgun (WGS) entry which is preliminary data.</text>
</comment>
<dbReference type="EMBL" id="CM042011">
    <property type="protein sequence ID" value="KAI3767102.1"/>
    <property type="molecule type" value="Genomic_DNA"/>
</dbReference>
<proteinExistence type="predicted"/>